<dbReference type="Ensembl" id="ENSDCDT00010055448.1">
    <property type="protein sequence ID" value="ENSDCDP00010045291.1"/>
    <property type="gene ID" value="ENSDCDG00010027912.1"/>
</dbReference>
<dbReference type="GO" id="GO:0000164">
    <property type="term" value="C:protein phosphatase type 1 complex"/>
    <property type="evidence" value="ECO:0007669"/>
    <property type="project" value="TreeGrafter"/>
</dbReference>
<reference evidence="5 6" key="1">
    <citation type="submission" date="2020-06" db="EMBL/GenBank/DDBJ databases">
        <authorList>
            <consortium name="Wellcome Sanger Institute Data Sharing"/>
        </authorList>
    </citation>
    <scope>NUCLEOTIDE SEQUENCE [LARGE SCALE GENOMIC DNA]</scope>
</reference>
<dbReference type="Pfam" id="PF10488">
    <property type="entry name" value="PP1c_bdg"/>
    <property type="match status" value="1"/>
</dbReference>
<dbReference type="InterPro" id="IPR019523">
    <property type="entry name" value="Prot_Pase1_reg-su15A/B_C"/>
</dbReference>
<evidence type="ECO:0000256" key="3">
    <source>
        <dbReference type="SAM" id="Phobius"/>
    </source>
</evidence>
<evidence type="ECO:0000256" key="2">
    <source>
        <dbReference type="SAM" id="MobiDB-lite"/>
    </source>
</evidence>
<keyword evidence="3" id="KW-1133">Transmembrane helix</keyword>
<accession>A0AAY4DLR2</accession>
<evidence type="ECO:0000259" key="4">
    <source>
        <dbReference type="Pfam" id="PF10488"/>
    </source>
</evidence>
<feature type="region of interest" description="Disordered" evidence="2">
    <location>
        <begin position="304"/>
        <end position="331"/>
    </location>
</feature>
<organism evidence="5 6">
    <name type="scientific">Denticeps clupeoides</name>
    <name type="common">denticle herring</name>
    <dbReference type="NCBI Taxonomy" id="299321"/>
    <lineage>
        <taxon>Eukaryota</taxon>
        <taxon>Metazoa</taxon>
        <taxon>Chordata</taxon>
        <taxon>Craniata</taxon>
        <taxon>Vertebrata</taxon>
        <taxon>Euteleostomi</taxon>
        <taxon>Actinopterygii</taxon>
        <taxon>Neopterygii</taxon>
        <taxon>Teleostei</taxon>
        <taxon>Clupei</taxon>
        <taxon>Clupeiformes</taxon>
        <taxon>Denticipitoidei</taxon>
        <taxon>Denticipitidae</taxon>
        <taxon>Denticeps</taxon>
    </lineage>
</organism>
<dbReference type="PANTHER" id="PTHR16489">
    <property type="entry name" value="GH11727P"/>
    <property type="match status" value="1"/>
</dbReference>
<keyword evidence="6" id="KW-1185">Reference proteome</keyword>
<dbReference type="InterPro" id="IPR051254">
    <property type="entry name" value="PPP1R15"/>
</dbReference>
<feature type="compositionally biased region" description="Low complexity" evidence="2">
    <location>
        <begin position="304"/>
        <end position="330"/>
    </location>
</feature>
<reference evidence="5" key="3">
    <citation type="submission" date="2025-09" db="UniProtKB">
        <authorList>
            <consortium name="Ensembl"/>
        </authorList>
    </citation>
    <scope>IDENTIFICATION</scope>
</reference>
<comment type="similarity">
    <text evidence="1">Belongs to the PPP1R15 family.</text>
</comment>
<evidence type="ECO:0000313" key="5">
    <source>
        <dbReference type="Ensembl" id="ENSDCDP00010045291.1"/>
    </source>
</evidence>
<feature type="transmembrane region" description="Helical" evidence="3">
    <location>
        <begin position="34"/>
        <end position="57"/>
    </location>
</feature>
<dbReference type="AlphaFoldDB" id="A0AAY4DLR2"/>
<sequence>MESNVDSKKRSWDRTAMQRFGDSGMMLLPWTKQIFYVLWEQICFLAHLVYYSFVSVFQMFRLEVHLRITEDTGPHIQHMNTPASSAESFFLSSLFDKNQSVIVTGTNSLSKLSNELAGTSSPRTLLTSLVADELCCSIVDDFVTRATEGFPENSLAAGHHTTWKMGYPGEWNVFVGADGSSNQYNKPECASTMDSNFAWDKEQYNPYDLRSSDSIPNYFTRKVSVQQKPCYESLFKQDVCSLRDEQAQFQLDTRGHHSDSESSWSSSDGCSMDGDREESNRLWELFNNPSDPYHPLHFTACMVSSSPKGPGSGPSVKKSNTKVDSPIPSSSEDEEELLWRSLCQNDDPYHPLYFRACLRTFSTSEKNMSSQSLDCQAKLQAQVVCGNPEPPLLPKRQFKHHCHLGSDKRPVLVPWLKVSVTQHQQKSSSTFKQVRFSPLVQVHKMQTWSFALQASRKGPWEEFARDRDRFQRRIKETEQAIGYCLSHSHRMKILAYQ</sequence>
<dbReference type="GO" id="GO:0005783">
    <property type="term" value="C:endoplasmic reticulum"/>
    <property type="evidence" value="ECO:0007669"/>
    <property type="project" value="TreeGrafter"/>
</dbReference>
<feature type="domain" description="Protein phosphatase 1 regulatory subunit 15A/B C-terminal" evidence="4">
    <location>
        <begin position="327"/>
        <end position="494"/>
    </location>
</feature>
<keyword evidence="3" id="KW-0812">Transmembrane</keyword>
<evidence type="ECO:0000256" key="1">
    <source>
        <dbReference type="ARBA" id="ARBA00010161"/>
    </source>
</evidence>
<name>A0AAY4DLR2_9TELE</name>
<protein>
    <recommendedName>
        <fullName evidence="4">Protein phosphatase 1 regulatory subunit 15A/B C-terminal domain-containing protein</fullName>
    </recommendedName>
</protein>
<reference evidence="5" key="2">
    <citation type="submission" date="2025-08" db="UniProtKB">
        <authorList>
            <consortium name="Ensembl"/>
        </authorList>
    </citation>
    <scope>IDENTIFICATION</scope>
</reference>
<dbReference type="Proteomes" id="UP000694580">
    <property type="component" value="Chromosome 17"/>
</dbReference>
<dbReference type="PANTHER" id="PTHR16489:SF11">
    <property type="entry name" value="PROTEIN PHOSPHATASE 1 REGULATORY SUBUNIT 15B"/>
    <property type="match status" value="1"/>
</dbReference>
<keyword evidence="3" id="KW-0472">Membrane</keyword>
<evidence type="ECO:0000313" key="6">
    <source>
        <dbReference type="Proteomes" id="UP000694580"/>
    </source>
</evidence>
<gene>
    <name evidence="5" type="primary">PPP1R15B</name>
</gene>
<dbReference type="GeneTree" id="ENSGT00940000154404"/>
<dbReference type="GO" id="GO:0019888">
    <property type="term" value="F:protein phosphatase regulator activity"/>
    <property type="evidence" value="ECO:0007669"/>
    <property type="project" value="TreeGrafter"/>
</dbReference>
<proteinExistence type="inferred from homology"/>
<feature type="compositionally biased region" description="Low complexity" evidence="2">
    <location>
        <begin position="261"/>
        <end position="272"/>
    </location>
</feature>
<feature type="region of interest" description="Disordered" evidence="2">
    <location>
        <begin position="251"/>
        <end position="276"/>
    </location>
</feature>
<dbReference type="GO" id="GO:0034976">
    <property type="term" value="P:response to endoplasmic reticulum stress"/>
    <property type="evidence" value="ECO:0007669"/>
    <property type="project" value="TreeGrafter"/>
</dbReference>
<dbReference type="GO" id="GO:0051246">
    <property type="term" value="P:regulation of protein metabolic process"/>
    <property type="evidence" value="ECO:0007669"/>
    <property type="project" value="UniProtKB-ARBA"/>
</dbReference>